<evidence type="ECO:0000313" key="1">
    <source>
        <dbReference type="EMBL" id="KAF2623894.1"/>
    </source>
</evidence>
<organism evidence="1 2">
    <name type="scientific">Macroventuria anomochaeta</name>
    <dbReference type="NCBI Taxonomy" id="301207"/>
    <lineage>
        <taxon>Eukaryota</taxon>
        <taxon>Fungi</taxon>
        <taxon>Dikarya</taxon>
        <taxon>Ascomycota</taxon>
        <taxon>Pezizomycotina</taxon>
        <taxon>Dothideomycetes</taxon>
        <taxon>Pleosporomycetidae</taxon>
        <taxon>Pleosporales</taxon>
        <taxon>Pleosporineae</taxon>
        <taxon>Didymellaceae</taxon>
        <taxon>Macroventuria</taxon>
    </lineage>
</organism>
<accession>A0ACB6RRW9</accession>
<gene>
    <name evidence="1" type="ORF">BU25DRAFT_349111</name>
</gene>
<evidence type="ECO:0000313" key="2">
    <source>
        <dbReference type="Proteomes" id="UP000799754"/>
    </source>
</evidence>
<name>A0ACB6RRW9_9PLEO</name>
<sequence>LDWCLAHPPAEGCTSFDDTCSFTVTSGIRTGENLGAQLVLTDTGLVAKIYDPLFYSFQDQDFQDLEVDVATAADSEYSIEAAAYSELQGTSVEGCITPEYNGSWTLNVTGDIQDEHITRQVRLVLVEYVPGVRMADFEPHSLTPEVRRDIMVKVIEADYDIRRAGVRHDDISPRNIIFSKRPNTANRNFRIRLVDFGHSTVFKIRFGRPLR</sequence>
<protein>
    <submittedName>
        <fullName evidence="1">Uncharacterized protein</fullName>
    </submittedName>
</protein>
<dbReference type="EMBL" id="MU006734">
    <property type="protein sequence ID" value="KAF2623894.1"/>
    <property type="molecule type" value="Genomic_DNA"/>
</dbReference>
<comment type="caution">
    <text evidence="1">The sequence shown here is derived from an EMBL/GenBank/DDBJ whole genome shotgun (WGS) entry which is preliminary data.</text>
</comment>
<reference evidence="1" key="1">
    <citation type="journal article" date="2020" name="Stud. Mycol.">
        <title>101 Dothideomycetes genomes: a test case for predicting lifestyles and emergence of pathogens.</title>
        <authorList>
            <person name="Haridas S."/>
            <person name="Albert R."/>
            <person name="Binder M."/>
            <person name="Bloem J."/>
            <person name="Labutti K."/>
            <person name="Salamov A."/>
            <person name="Andreopoulos B."/>
            <person name="Baker S."/>
            <person name="Barry K."/>
            <person name="Bills G."/>
            <person name="Bluhm B."/>
            <person name="Cannon C."/>
            <person name="Castanera R."/>
            <person name="Culley D."/>
            <person name="Daum C."/>
            <person name="Ezra D."/>
            <person name="Gonzalez J."/>
            <person name="Henrissat B."/>
            <person name="Kuo A."/>
            <person name="Liang C."/>
            <person name="Lipzen A."/>
            <person name="Lutzoni F."/>
            <person name="Magnuson J."/>
            <person name="Mondo S."/>
            <person name="Nolan M."/>
            <person name="Ohm R."/>
            <person name="Pangilinan J."/>
            <person name="Park H.-J."/>
            <person name="Ramirez L."/>
            <person name="Alfaro M."/>
            <person name="Sun H."/>
            <person name="Tritt A."/>
            <person name="Yoshinaga Y."/>
            <person name="Zwiers L.-H."/>
            <person name="Turgeon B."/>
            <person name="Goodwin S."/>
            <person name="Spatafora J."/>
            <person name="Crous P."/>
            <person name="Grigoriev I."/>
        </authorList>
    </citation>
    <scope>NUCLEOTIDE SEQUENCE</scope>
    <source>
        <strain evidence="1">CBS 525.71</strain>
    </source>
</reference>
<proteinExistence type="predicted"/>
<dbReference type="Proteomes" id="UP000799754">
    <property type="component" value="Unassembled WGS sequence"/>
</dbReference>
<keyword evidence="2" id="KW-1185">Reference proteome</keyword>
<feature type="non-terminal residue" evidence="1">
    <location>
        <position position="1"/>
    </location>
</feature>